<organism evidence="1">
    <name type="scientific">Hexamita inflata</name>
    <dbReference type="NCBI Taxonomy" id="28002"/>
    <lineage>
        <taxon>Eukaryota</taxon>
        <taxon>Metamonada</taxon>
        <taxon>Diplomonadida</taxon>
        <taxon>Hexamitidae</taxon>
        <taxon>Hexamitinae</taxon>
        <taxon>Hexamita</taxon>
    </lineage>
</organism>
<evidence type="ECO:0000313" key="2">
    <source>
        <dbReference type="EMBL" id="CAL6078149.1"/>
    </source>
</evidence>
<evidence type="ECO:0000313" key="3">
    <source>
        <dbReference type="Proteomes" id="UP001642409"/>
    </source>
</evidence>
<reference evidence="2 3" key="2">
    <citation type="submission" date="2024-07" db="EMBL/GenBank/DDBJ databases">
        <authorList>
            <person name="Akdeniz Z."/>
        </authorList>
    </citation>
    <scope>NUCLEOTIDE SEQUENCE [LARGE SCALE GENOMIC DNA]</scope>
</reference>
<gene>
    <name evidence="1" type="ORF">HINF_LOCUS57257</name>
    <name evidence="2" type="ORF">HINF_LOCUS58765</name>
</gene>
<dbReference type="Proteomes" id="UP001642409">
    <property type="component" value="Unassembled WGS sequence"/>
</dbReference>
<proteinExistence type="predicted"/>
<reference evidence="1" key="1">
    <citation type="submission" date="2023-06" db="EMBL/GenBank/DDBJ databases">
        <authorList>
            <person name="Kurt Z."/>
        </authorList>
    </citation>
    <scope>NUCLEOTIDE SEQUENCE</scope>
</reference>
<dbReference type="EMBL" id="CATOUU010001061">
    <property type="protein sequence ID" value="CAI9969612.1"/>
    <property type="molecule type" value="Genomic_DNA"/>
</dbReference>
<keyword evidence="3" id="KW-1185">Reference proteome</keyword>
<dbReference type="EMBL" id="CAXDID020000332">
    <property type="protein sequence ID" value="CAL6078149.1"/>
    <property type="molecule type" value="Genomic_DNA"/>
</dbReference>
<sequence length="155" mass="17820">MVITHGLIVNFWMNIKSSCCVYQCVQEISWQSILFISTLEISFGQNITVKVNCTIISSANIFKNVAFGHVHYIQPSDHLCQDNFNVIKVHQRLIIRWFGEVTGGLILSCVQHYQLLRFFVTMTVEQQRSLQTEIILNESFTFFCVQFSSVSCQIG</sequence>
<comment type="caution">
    <text evidence="1">The sequence shown here is derived from an EMBL/GenBank/DDBJ whole genome shotgun (WGS) entry which is preliminary data.</text>
</comment>
<protein>
    <submittedName>
        <fullName evidence="2">Hypothetical_protein</fullName>
    </submittedName>
</protein>
<accession>A0AA86UYJ2</accession>
<dbReference type="AlphaFoldDB" id="A0AA86UYJ2"/>
<evidence type="ECO:0000313" key="1">
    <source>
        <dbReference type="EMBL" id="CAI9969612.1"/>
    </source>
</evidence>
<name>A0AA86UYJ2_9EUKA</name>